<proteinExistence type="predicted"/>
<name>A0ABD2QMH0_9PLAT</name>
<dbReference type="EMBL" id="JBJKFK010000059">
    <property type="protein sequence ID" value="KAL3320332.1"/>
    <property type="molecule type" value="Genomic_DNA"/>
</dbReference>
<reference evidence="2 3" key="1">
    <citation type="submission" date="2024-11" db="EMBL/GenBank/DDBJ databases">
        <title>Adaptive evolution of stress response genes in parasites aligns with host niche diversity.</title>
        <authorList>
            <person name="Hahn C."/>
            <person name="Resl P."/>
        </authorList>
    </citation>
    <scope>NUCLEOTIDE SEQUENCE [LARGE SCALE GENOMIC DNA]</scope>
    <source>
        <strain evidence="2">EGGRZ-B1_66</strain>
        <tissue evidence="2">Body</tissue>
    </source>
</reference>
<dbReference type="AlphaFoldDB" id="A0ABD2QMH0"/>
<evidence type="ECO:0000256" key="1">
    <source>
        <dbReference type="SAM" id="MobiDB-lite"/>
    </source>
</evidence>
<feature type="compositionally biased region" description="Polar residues" evidence="1">
    <location>
        <begin position="536"/>
        <end position="554"/>
    </location>
</feature>
<dbReference type="Proteomes" id="UP001626550">
    <property type="component" value="Unassembled WGS sequence"/>
</dbReference>
<evidence type="ECO:0000313" key="3">
    <source>
        <dbReference type="Proteomes" id="UP001626550"/>
    </source>
</evidence>
<protein>
    <submittedName>
        <fullName evidence="2">Uncharacterized protein</fullName>
    </submittedName>
</protein>
<comment type="caution">
    <text evidence="2">The sequence shown here is derived from an EMBL/GenBank/DDBJ whole genome shotgun (WGS) entry which is preliminary data.</text>
</comment>
<sequence length="695" mass="79086">MFRNPKFTLLTPKTLLPAHGDFAEDLIAEQFVVRLTHQMEELCSQTVHVPTAKGEAHLDNGFDDFEEHYLSVCDHLLVAMSSWNKACLEHVYPRLLVFLTTRPQWMSRIFFVFLGPRNSLTDDYEWDFISHEPIYFDMRFVSLQAEDSAWHNFFASFDEADGKRYKRDQMRLDASESSVLDGHRSSDSVEHFSRYDVDPIAPDTAAATLKYESGSYNREWTNHKPDRGHNINEKSACPIQKISDEPHQSLSLNYAASSYKEAPTCEMCMSGKQSRLNCINCSHPQLIEEEDAATTYSKSTANTPQVPRHKVSESPTIMVTSKSSEMLAAPKKKHSITRTLRKFIPSGRKKSIQHNEQDDSSSPPWLLISPSPSNLHVALQERIELEPLLSVAMRLVLPDRFYARITKVPYTVHFKSLVRDAPLIYLHCEKLMIPVEVVKHEGDVYIPKYLAGLEDETGNCSFSGLDLDTIIEKTESLYDLSVCTNRSFPEESSSSKQTTRHSSPMSANHWGSDVDRNSMSSPESFVERQPHHSPKHLTSLNSPNHGDLVSNTGMHNEDSGMFESFSPDSVVANETEHSLSVAYPPEHLLLDVDGDEEQLNSRARDLSLSPVYREEVPTTPNLGWHTSRKDKHLLVTRNRVRANSFRCEYENSEQFGRLMTRSMGSRSCASEVRLFNIYPCLREKFLSPSQNIEAK</sequence>
<accession>A0ABD2QMH0</accession>
<evidence type="ECO:0000313" key="2">
    <source>
        <dbReference type="EMBL" id="KAL3320332.1"/>
    </source>
</evidence>
<feature type="compositionally biased region" description="Low complexity" evidence="1">
    <location>
        <begin position="492"/>
        <end position="503"/>
    </location>
</feature>
<gene>
    <name evidence="2" type="ORF">Ciccas_000972</name>
</gene>
<feature type="region of interest" description="Disordered" evidence="1">
    <location>
        <begin position="488"/>
        <end position="565"/>
    </location>
</feature>
<organism evidence="2 3">
    <name type="scientific">Cichlidogyrus casuarinus</name>
    <dbReference type="NCBI Taxonomy" id="1844966"/>
    <lineage>
        <taxon>Eukaryota</taxon>
        <taxon>Metazoa</taxon>
        <taxon>Spiralia</taxon>
        <taxon>Lophotrochozoa</taxon>
        <taxon>Platyhelminthes</taxon>
        <taxon>Monogenea</taxon>
        <taxon>Monopisthocotylea</taxon>
        <taxon>Dactylogyridea</taxon>
        <taxon>Ancyrocephalidae</taxon>
        <taxon>Cichlidogyrus</taxon>
    </lineage>
</organism>
<keyword evidence="3" id="KW-1185">Reference proteome</keyword>